<dbReference type="InterPro" id="IPR007046">
    <property type="entry name" value="RNA_pol_sigma_54_core-bd"/>
</dbReference>
<evidence type="ECO:0000259" key="13">
    <source>
        <dbReference type="Pfam" id="PF04963"/>
    </source>
</evidence>
<sequence>MKQSLQLKLGQQLTMTPQLQQAIRLLQLSTLDLQQEIQEALDSNPMLEVEDSFDTPSSSNTEFEDSDYARTQEIAATSDSGTDDFSESYSGEMTYNESSSEKFGDESFGETNFGDSDGFRESESFTDTDNYAGTDDYSESATEWNEAIPADLPVDTSWDDVYQTSQSSGSTNYENDDNDFESRRAATDSLYDHLMWQLNLTPMSDRDRIIAMAIIDAVEPSGMLSVTLEDIFSGLITEWDDLELDEVEAVQHRIQQFDPCGACSQNLAECLSVQLQQFDASTPFLAEAKLIAKQYLPLLASRDFRQLMRRTKLKEDELSQAVSLIQSLNPRPGDMIASGETEYVVPDVFVEKREGRWMVELNPEIAPRLRINSDYASLVKRADSSSDNTFLKDNLQEARWFLKSLQSRNETLLKVASCIVEKQRGFLEYGAEAMKPLVLHDIAEIVEMHESTISRVTTQKFMHTPQGIFELKYFFSSHVSTDSGGECSSTAIRALIKKLVSAENPKKPLSDSKITDLLGEQGIQVARRTIAKYRESLNIPPSNERKTL</sequence>
<dbReference type="InterPro" id="IPR038709">
    <property type="entry name" value="RpoN_core-bd_sf"/>
</dbReference>
<dbReference type="NCBIfam" id="NF009118">
    <property type="entry name" value="PRK12469.1"/>
    <property type="match status" value="1"/>
</dbReference>
<dbReference type="PANTHER" id="PTHR32248">
    <property type="entry name" value="RNA POLYMERASE SIGMA-54 FACTOR"/>
    <property type="match status" value="1"/>
</dbReference>
<dbReference type="PRINTS" id="PR00045">
    <property type="entry name" value="SIGMA54FCT"/>
</dbReference>
<dbReference type="Pfam" id="PF04963">
    <property type="entry name" value="Sigma54_CBD"/>
    <property type="match status" value="1"/>
</dbReference>
<dbReference type="Gene3D" id="1.10.10.60">
    <property type="entry name" value="Homeodomain-like"/>
    <property type="match status" value="1"/>
</dbReference>
<evidence type="ECO:0000313" key="14">
    <source>
        <dbReference type="EMBL" id="GGY63893.1"/>
    </source>
</evidence>
<name>A0ABQ3ARH0_9GAMM</name>
<evidence type="ECO:0000256" key="11">
    <source>
        <dbReference type="SAM" id="MobiDB-lite"/>
    </source>
</evidence>
<keyword evidence="5 10" id="KW-0548">Nucleotidyltransferase</keyword>
<keyword evidence="7 10" id="KW-0731">Sigma factor</keyword>
<dbReference type="PANTHER" id="PTHR32248:SF4">
    <property type="entry name" value="RNA POLYMERASE SIGMA-54 FACTOR"/>
    <property type="match status" value="1"/>
</dbReference>
<evidence type="ECO:0000259" key="12">
    <source>
        <dbReference type="Pfam" id="PF04552"/>
    </source>
</evidence>
<evidence type="ECO:0000256" key="2">
    <source>
        <dbReference type="ARBA" id="ARBA00019942"/>
    </source>
</evidence>
<reference evidence="15" key="1">
    <citation type="journal article" date="2019" name="Int. J. Syst. Evol. Microbiol.">
        <title>The Global Catalogue of Microorganisms (GCM) 10K type strain sequencing project: providing services to taxonomists for standard genome sequencing and annotation.</title>
        <authorList>
            <consortium name="The Broad Institute Genomics Platform"/>
            <consortium name="The Broad Institute Genome Sequencing Center for Infectious Disease"/>
            <person name="Wu L."/>
            <person name="Ma J."/>
        </authorList>
    </citation>
    <scope>NUCLEOTIDE SEQUENCE [LARGE SCALE GENOMIC DNA]</scope>
    <source>
        <strain evidence="15">KCTC 32239</strain>
    </source>
</reference>
<evidence type="ECO:0000256" key="5">
    <source>
        <dbReference type="ARBA" id="ARBA00022695"/>
    </source>
</evidence>
<evidence type="ECO:0000256" key="7">
    <source>
        <dbReference type="ARBA" id="ARBA00023082"/>
    </source>
</evidence>
<feature type="region of interest" description="Disordered" evidence="11">
    <location>
        <begin position="45"/>
        <end position="179"/>
    </location>
</feature>
<evidence type="ECO:0000313" key="15">
    <source>
        <dbReference type="Proteomes" id="UP000619761"/>
    </source>
</evidence>
<dbReference type="NCBIfam" id="NF004595">
    <property type="entry name" value="PRK05932.1-2"/>
    <property type="match status" value="1"/>
</dbReference>
<dbReference type="Proteomes" id="UP000619761">
    <property type="component" value="Unassembled WGS sequence"/>
</dbReference>
<keyword evidence="15" id="KW-1185">Reference proteome</keyword>
<keyword evidence="4 10" id="KW-0808">Transferase</keyword>
<evidence type="ECO:0000256" key="10">
    <source>
        <dbReference type="PIRNR" id="PIRNR000774"/>
    </source>
</evidence>
<dbReference type="PROSITE" id="PS50044">
    <property type="entry name" value="SIGMA54_3"/>
    <property type="match status" value="1"/>
</dbReference>
<comment type="function">
    <text evidence="10">Sigma factors are initiation factors that promote the attachment of RNA polymerase to specific initiation sites and are then released.</text>
</comment>
<evidence type="ECO:0000256" key="8">
    <source>
        <dbReference type="ARBA" id="ARBA00023125"/>
    </source>
</evidence>
<dbReference type="InterPro" id="IPR000394">
    <property type="entry name" value="RNA_pol_sigma_54"/>
</dbReference>
<organism evidence="14 15">
    <name type="scientific">Cellvibrio zantedeschiae</name>
    <dbReference type="NCBI Taxonomy" id="1237077"/>
    <lineage>
        <taxon>Bacteria</taxon>
        <taxon>Pseudomonadati</taxon>
        <taxon>Pseudomonadota</taxon>
        <taxon>Gammaproteobacteria</taxon>
        <taxon>Cellvibrionales</taxon>
        <taxon>Cellvibrionaceae</taxon>
        <taxon>Cellvibrio</taxon>
    </lineage>
</organism>
<keyword evidence="6 10" id="KW-0805">Transcription regulation</keyword>
<dbReference type="RefSeq" id="WP_189415695.1">
    <property type="nucleotide sequence ID" value="NZ_BMYZ01000001.1"/>
</dbReference>
<evidence type="ECO:0000256" key="6">
    <source>
        <dbReference type="ARBA" id="ARBA00023015"/>
    </source>
</evidence>
<keyword evidence="8 10" id="KW-0238">DNA-binding</keyword>
<protein>
    <recommendedName>
        <fullName evidence="2 10">RNA polymerase sigma-54 factor</fullName>
    </recommendedName>
</protein>
<evidence type="ECO:0000256" key="9">
    <source>
        <dbReference type="ARBA" id="ARBA00023163"/>
    </source>
</evidence>
<keyword evidence="9 10" id="KW-0804">Transcription</keyword>
<dbReference type="InterPro" id="IPR007634">
    <property type="entry name" value="RNA_pol_sigma_54_DNA-bd"/>
</dbReference>
<dbReference type="EMBL" id="BMYZ01000001">
    <property type="protein sequence ID" value="GGY63893.1"/>
    <property type="molecule type" value="Genomic_DNA"/>
</dbReference>
<evidence type="ECO:0000256" key="4">
    <source>
        <dbReference type="ARBA" id="ARBA00022679"/>
    </source>
</evidence>
<feature type="domain" description="RNA polymerase sigma factor 54 DNA-binding" evidence="12">
    <location>
        <begin position="389"/>
        <end position="546"/>
    </location>
</feature>
<dbReference type="Pfam" id="PF00309">
    <property type="entry name" value="Sigma54_AID"/>
    <property type="match status" value="1"/>
</dbReference>
<evidence type="ECO:0000256" key="1">
    <source>
        <dbReference type="ARBA" id="ARBA00008798"/>
    </source>
</evidence>
<feature type="domain" description="RNA polymerase sigma factor 54 core-binding" evidence="13">
    <location>
        <begin position="180"/>
        <end position="375"/>
    </location>
</feature>
<keyword evidence="3 10" id="KW-0240">DNA-directed RNA polymerase</keyword>
<dbReference type="PROSITE" id="PS00718">
    <property type="entry name" value="SIGMA54_2"/>
    <property type="match status" value="1"/>
</dbReference>
<feature type="compositionally biased region" description="Polar residues" evidence="11">
    <location>
        <begin position="162"/>
        <end position="173"/>
    </location>
</feature>
<evidence type="ECO:0000256" key="3">
    <source>
        <dbReference type="ARBA" id="ARBA00022478"/>
    </source>
</evidence>
<dbReference type="PROSITE" id="PS00717">
    <property type="entry name" value="SIGMA54_1"/>
    <property type="match status" value="1"/>
</dbReference>
<gene>
    <name evidence="14" type="primary">rpoN</name>
    <name evidence="14" type="ORF">GCM10011613_04520</name>
</gene>
<comment type="caution">
    <text evidence="14">The sequence shown here is derived from an EMBL/GenBank/DDBJ whole genome shotgun (WGS) entry which is preliminary data.</text>
</comment>
<dbReference type="PIRSF" id="PIRSF000774">
    <property type="entry name" value="RpoN"/>
    <property type="match status" value="1"/>
</dbReference>
<accession>A0ABQ3ARH0</accession>
<dbReference type="Gene3D" id="1.10.10.1330">
    <property type="entry name" value="RNA polymerase sigma-54 factor, core-binding domain"/>
    <property type="match status" value="1"/>
</dbReference>
<dbReference type="NCBIfam" id="TIGR02395">
    <property type="entry name" value="rpoN_sigma"/>
    <property type="match status" value="1"/>
</dbReference>
<proteinExistence type="inferred from homology"/>
<feature type="compositionally biased region" description="Polar residues" evidence="11">
    <location>
        <begin position="87"/>
        <end position="98"/>
    </location>
</feature>
<dbReference type="Pfam" id="PF04552">
    <property type="entry name" value="Sigma54_DBD"/>
    <property type="match status" value="1"/>
</dbReference>
<comment type="similarity">
    <text evidence="1 10">Belongs to the sigma-54 factor family.</text>
</comment>